<dbReference type="PANTHER" id="PTHR21198:SF2">
    <property type="entry name" value="GLUTAMATE RACEMASE"/>
    <property type="match status" value="1"/>
</dbReference>
<evidence type="ECO:0000256" key="6">
    <source>
        <dbReference type="ARBA" id="ARBA00023316"/>
    </source>
</evidence>
<dbReference type="EC" id="5.1.1.3" evidence="2 7"/>
<dbReference type="PROSITE" id="PS00924">
    <property type="entry name" value="ASP_GLU_RACEMASE_2"/>
    <property type="match status" value="1"/>
</dbReference>
<evidence type="ECO:0000256" key="4">
    <source>
        <dbReference type="ARBA" id="ARBA00022984"/>
    </source>
</evidence>
<evidence type="ECO:0000256" key="3">
    <source>
        <dbReference type="ARBA" id="ARBA00022960"/>
    </source>
</evidence>
<dbReference type="PROSITE" id="PS00923">
    <property type="entry name" value="ASP_GLU_RACEMASE_1"/>
    <property type="match status" value="1"/>
</dbReference>
<comment type="function">
    <text evidence="7">Provides the (R)-glutamate required for cell wall biosynthesis.</text>
</comment>
<proteinExistence type="inferred from homology"/>
<evidence type="ECO:0000256" key="1">
    <source>
        <dbReference type="ARBA" id="ARBA00001602"/>
    </source>
</evidence>
<accession>A0A5C6V260</accession>
<name>A0A5C6V260_9FLAO</name>
<dbReference type="PANTHER" id="PTHR21198">
    <property type="entry name" value="GLUTAMATE RACEMASE"/>
    <property type="match status" value="1"/>
</dbReference>
<dbReference type="SUPFAM" id="SSF53681">
    <property type="entry name" value="Aspartate/glutamate racemase"/>
    <property type="match status" value="2"/>
</dbReference>
<comment type="pathway">
    <text evidence="7">Cell wall biogenesis; peptidoglycan biosynthesis.</text>
</comment>
<dbReference type="Gene3D" id="3.40.50.1860">
    <property type="match status" value="2"/>
</dbReference>
<dbReference type="InterPro" id="IPR018187">
    <property type="entry name" value="Asp/Glu_racemase_AS_1"/>
</dbReference>
<keyword evidence="5 7" id="KW-0413">Isomerase</keyword>
<dbReference type="GO" id="GO:0009252">
    <property type="term" value="P:peptidoglycan biosynthetic process"/>
    <property type="evidence" value="ECO:0007669"/>
    <property type="project" value="UniProtKB-UniRule"/>
</dbReference>
<organism evidence="8 9">
    <name type="scientific">Luteibaculum oceani</name>
    <dbReference type="NCBI Taxonomy" id="1294296"/>
    <lineage>
        <taxon>Bacteria</taxon>
        <taxon>Pseudomonadati</taxon>
        <taxon>Bacteroidota</taxon>
        <taxon>Flavobacteriia</taxon>
        <taxon>Flavobacteriales</taxon>
        <taxon>Luteibaculaceae</taxon>
        <taxon>Luteibaculum</taxon>
    </lineage>
</organism>
<feature type="active site" description="Proton donor/acceptor" evidence="7">
    <location>
        <position position="79"/>
    </location>
</feature>
<dbReference type="Pfam" id="PF01177">
    <property type="entry name" value="Asp_Glu_race"/>
    <property type="match status" value="1"/>
</dbReference>
<feature type="binding site" evidence="7">
    <location>
        <begin position="16"/>
        <end position="17"/>
    </location>
    <ligand>
        <name>substrate</name>
    </ligand>
</feature>
<dbReference type="HAMAP" id="MF_00258">
    <property type="entry name" value="Glu_racemase"/>
    <property type="match status" value="1"/>
</dbReference>
<dbReference type="GO" id="GO:0071555">
    <property type="term" value="P:cell wall organization"/>
    <property type="evidence" value="ECO:0007669"/>
    <property type="project" value="UniProtKB-KW"/>
</dbReference>
<comment type="similarity">
    <text evidence="7">Belongs to the aspartate/glutamate racemases family.</text>
</comment>
<dbReference type="AlphaFoldDB" id="A0A5C6V260"/>
<dbReference type="Proteomes" id="UP000321168">
    <property type="component" value="Unassembled WGS sequence"/>
</dbReference>
<reference evidence="8 9" key="1">
    <citation type="submission" date="2019-08" db="EMBL/GenBank/DDBJ databases">
        <title>Genome of Luteibaculum oceani JCM 18817.</title>
        <authorList>
            <person name="Bowman J.P."/>
        </authorList>
    </citation>
    <scope>NUCLEOTIDE SEQUENCE [LARGE SCALE GENOMIC DNA]</scope>
    <source>
        <strain evidence="8 9">JCM 18817</strain>
    </source>
</reference>
<evidence type="ECO:0000256" key="7">
    <source>
        <dbReference type="HAMAP-Rule" id="MF_00258"/>
    </source>
</evidence>
<feature type="binding site" evidence="7">
    <location>
        <begin position="192"/>
        <end position="193"/>
    </location>
    <ligand>
        <name>substrate</name>
    </ligand>
</feature>
<dbReference type="EMBL" id="VORB01000005">
    <property type="protein sequence ID" value="TXC78900.1"/>
    <property type="molecule type" value="Genomic_DNA"/>
</dbReference>
<dbReference type="InterPro" id="IPR033134">
    <property type="entry name" value="Asp/Glu_racemase_AS_2"/>
</dbReference>
<keyword evidence="4 7" id="KW-0573">Peptidoglycan synthesis</keyword>
<dbReference type="InterPro" id="IPR015942">
    <property type="entry name" value="Asp/Glu/hydantoin_racemase"/>
</dbReference>
<feature type="binding site" evidence="7">
    <location>
        <begin position="80"/>
        <end position="81"/>
    </location>
    <ligand>
        <name>substrate</name>
    </ligand>
</feature>
<dbReference type="GO" id="GO:0008881">
    <property type="term" value="F:glutamate racemase activity"/>
    <property type="evidence" value="ECO:0007669"/>
    <property type="project" value="UniProtKB-UniRule"/>
</dbReference>
<dbReference type="FunFam" id="3.40.50.1860:FF:000001">
    <property type="entry name" value="Glutamate racemase"/>
    <property type="match status" value="1"/>
</dbReference>
<sequence>MAELYFNDHAPIGVIDSGIGGLTVANAIRDLLPNEAIYYFGDTAHLPYGDKSAASVRYYTARITDLLVKKGCKCVVIACNTASSFAAKTAEEIADGVKVIDVVTPVIEHIIQYLSNKKIGIIGTKGTIESRIYPRRLKLEGKNIDVKSMATPLLASMVEEGFFKNKISKAVINQYLSSHHLSGIEALVLACTHYPLIKPEISSYYNAQNIDVEVVDNASLTAKAVRNYLEISGLLNSGIQKPDHFMVSDYTKSFEVSTQIFFGEKVSLEEVRIWD</sequence>
<dbReference type="GO" id="GO:0008360">
    <property type="term" value="P:regulation of cell shape"/>
    <property type="evidence" value="ECO:0007669"/>
    <property type="project" value="UniProtKB-KW"/>
</dbReference>
<gene>
    <name evidence="7 8" type="primary">murI</name>
    <name evidence="8" type="ORF">FRX97_06715</name>
</gene>
<dbReference type="InterPro" id="IPR001920">
    <property type="entry name" value="Asp/Glu_race"/>
</dbReference>
<evidence type="ECO:0000256" key="5">
    <source>
        <dbReference type="ARBA" id="ARBA00023235"/>
    </source>
</evidence>
<dbReference type="OrthoDB" id="9801055at2"/>
<dbReference type="InterPro" id="IPR004391">
    <property type="entry name" value="Glu_race"/>
</dbReference>
<evidence type="ECO:0000313" key="8">
    <source>
        <dbReference type="EMBL" id="TXC78900.1"/>
    </source>
</evidence>
<evidence type="ECO:0000256" key="2">
    <source>
        <dbReference type="ARBA" id="ARBA00013090"/>
    </source>
</evidence>
<dbReference type="UniPathway" id="UPA00219"/>
<keyword evidence="3 7" id="KW-0133">Cell shape</keyword>
<feature type="binding site" evidence="7">
    <location>
        <begin position="48"/>
        <end position="49"/>
    </location>
    <ligand>
        <name>substrate</name>
    </ligand>
</feature>
<keyword evidence="9" id="KW-1185">Reference proteome</keyword>
<keyword evidence="6 7" id="KW-0961">Cell wall biogenesis/degradation</keyword>
<feature type="active site" description="Proton donor/acceptor" evidence="7">
    <location>
        <position position="191"/>
    </location>
</feature>
<dbReference type="NCBIfam" id="TIGR00067">
    <property type="entry name" value="glut_race"/>
    <property type="match status" value="1"/>
</dbReference>
<evidence type="ECO:0000313" key="9">
    <source>
        <dbReference type="Proteomes" id="UP000321168"/>
    </source>
</evidence>
<protein>
    <recommendedName>
        <fullName evidence="2 7">Glutamate racemase</fullName>
        <ecNumber evidence="2 7">5.1.1.3</ecNumber>
    </recommendedName>
</protein>
<dbReference type="RefSeq" id="WP_147014424.1">
    <property type="nucleotide sequence ID" value="NZ_VORB01000005.1"/>
</dbReference>
<comment type="catalytic activity">
    <reaction evidence="1 7">
        <text>L-glutamate = D-glutamate</text>
        <dbReference type="Rhea" id="RHEA:12813"/>
        <dbReference type="ChEBI" id="CHEBI:29985"/>
        <dbReference type="ChEBI" id="CHEBI:29986"/>
        <dbReference type="EC" id="5.1.1.3"/>
    </reaction>
</comment>
<comment type="caution">
    <text evidence="8">The sequence shown here is derived from an EMBL/GenBank/DDBJ whole genome shotgun (WGS) entry which is preliminary data.</text>
</comment>